<dbReference type="Gene3D" id="3.40.50.12780">
    <property type="entry name" value="N-terminal domain of ligase-like"/>
    <property type="match status" value="1"/>
</dbReference>
<reference evidence="4 5" key="1">
    <citation type="journal article" date="2016" name="Nat. Commun.">
        <title>Thousands of microbial genomes shed light on interconnected biogeochemical processes in an aquifer system.</title>
        <authorList>
            <person name="Anantharaman K."/>
            <person name="Brown C.T."/>
            <person name="Hug L.A."/>
            <person name="Sharon I."/>
            <person name="Castelle C.J."/>
            <person name="Probst A.J."/>
            <person name="Thomas B.C."/>
            <person name="Singh A."/>
            <person name="Wilkins M.J."/>
            <person name="Karaoz U."/>
            <person name="Brodie E.L."/>
            <person name="Williams K.H."/>
            <person name="Hubbard S.S."/>
            <person name="Banfield J.F."/>
        </authorList>
    </citation>
    <scope>NUCLEOTIDE SEQUENCE [LARGE SCALE GENOMIC DNA]</scope>
</reference>
<name>A0A1G1V190_9BACT</name>
<proteinExistence type="predicted"/>
<evidence type="ECO:0000256" key="1">
    <source>
        <dbReference type="ARBA" id="ARBA00022741"/>
    </source>
</evidence>
<dbReference type="PANTHER" id="PTHR43272">
    <property type="entry name" value="LONG-CHAIN-FATTY-ACID--COA LIGASE"/>
    <property type="match status" value="1"/>
</dbReference>
<dbReference type="PANTHER" id="PTHR43272:SF33">
    <property type="entry name" value="AMP-BINDING DOMAIN-CONTAINING PROTEIN-RELATED"/>
    <property type="match status" value="1"/>
</dbReference>
<gene>
    <name evidence="4" type="ORF">A2782_03225</name>
</gene>
<dbReference type="Pfam" id="PF23562">
    <property type="entry name" value="AMP-binding_C_3"/>
    <property type="match status" value="1"/>
</dbReference>
<dbReference type="GO" id="GO:0005524">
    <property type="term" value="F:ATP binding"/>
    <property type="evidence" value="ECO:0007669"/>
    <property type="project" value="UniProtKB-KW"/>
</dbReference>
<protein>
    <recommendedName>
        <fullName evidence="3">AMP-dependent synthetase/ligase domain-containing protein</fullName>
    </recommendedName>
</protein>
<sequence>MIQTIPAKFKETAEKFAKRPALKFKYHGAYISISFTELQNRVETMAKGLQELGIQKGDKVAILSENRTEWVRTDLAALSLGAISVPIHTTLSPNIIKHILNNSSTRLLLVSNQEQFNKIKLIINDLPDLQIIIYINLDHPEENNTGDKKLMSLEEVMELGKGSKKEISAEVSPDDVASIVYTSGTTAVPKGVMLTHHNFLFDAEAAVTVVPVDEHDVLLSFLPLSHVLERTAGYYAPLVCRGCCIAYAESPKTLLQNLKEVKPTILVSIPRIFEKIHTGIWDKVKDGSKLKHYLFIWALKQESGTFKQQIANRLVFHKIRAKLGGRFRLTISGGATLNHKLARFFDRIGIKIIEGYGLTETAPVVAVNRPDNIKFGTVGQQLPGVEIKIASDKEILVKGPNVMKGYYKSEELTQEVIDSEGWFHTGDLGHLTEDGFLVIVGRKKEMISLSNGKIVWPEQMEIILNNDKFIIESMVYGNNRSYVVAFLIPDWQEVNRNLESLGISSREPDQLVKEPKLIELFQQRIEEINKQFADWEKIRKFILLPKEFSPQKDEVTPTLKLRRSVIERRFQKEIEKMYR</sequence>
<dbReference type="Pfam" id="PF00501">
    <property type="entry name" value="AMP-binding"/>
    <property type="match status" value="1"/>
</dbReference>
<dbReference type="GO" id="GO:0016020">
    <property type="term" value="C:membrane"/>
    <property type="evidence" value="ECO:0007669"/>
    <property type="project" value="TreeGrafter"/>
</dbReference>
<accession>A0A1G1V190</accession>
<dbReference type="SUPFAM" id="SSF56801">
    <property type="entry name" value="Acetyl-CoA synthetase-like"/>
    <property type="match status" value="1"/>
</dbReference>
<dbReference type="CDD" id="cd05907">
    <property type="entry name" value="VL_LC_FACS_like"/>
    <property type="match status" value="1"/>
</dbReference>
<dbReference type="STRING" id="1797513.A2782_03225"/>
<dbReference type="EMBL" id="MHBW01000014">
    <property type="protein sequence ID" value="OGY09147.1"/>
    <property type="molecule type" value="Genomic_DNA"/>
</dbReference>
<evidence type="ECO:0000256" key="2">
    <source>
        <dbReference type="ARBA" id="ARBA00022840"/>
    </source>
</evidence>
<keyword evidence="1" id="KW-0547">Nucleotide-binding</keyword>
<organism evidence="4 5">
    <name type="scientific">Candidatus Blackburnbacteria bacterium RIFCSPHIGHO2_01_FULL_43_15b</name>
    <dbReference type="NCBI Taxonomy" id="1797513"/>
    <lineage>
        <taxon>Bacteria</taxon>
        <taxon>Candidatus Blackburniibacteriota</taxon>
    </lineage>
</organism>
<evidence type="ECO:0000313" key="5">
    <source>
        <dbReference type="Proteomes" id="UP000177967"/>
    </source>
</evidence>
<dbReference type="InterPro" id="IPR042099">
    <property type="entry name" value="ANL_N_sf"/>
</dbReference>
<evidence type="ECO:0000259" key="3">
    <source>
        <dbReference type="Pfam" id="PF00501"/>
    </source>
</evidence>
<feature type="domain" description="AMP-dependent synthetase/ligase" evidence="3">
    <location>
        <begin position="9"/>
        <end position="407"/>
    </location>
</feature>
<evidence type="ECO:0000313" key="4">
    <source>
        <dbReference type="EMBL" id="OGY09147.1"/>
    </source>
</evidence>
<dbReference type="AlphaFoldDB" id="A0A1G1V190"/>
<dbReference type="InterPro" id="IPR000873">
    <property type="entry name" value="AMP-dep_synth/lig_dom"/>
</dbReference>
<keyword evidence="2" id="KW-0067">ATP-binding</keyword>
<dbReference type="Proteomes" id="UP000177967">
    <property type="component" value="Unassembled WGS sequence"/>
</dbReference>
<comment type="caution">
    <text evidence="4">The sequence shown here is derived from an EMBL/GenBank/DDBJ whole genome shotgun (WGS) entry which is preliminary data.</text>
</comment>
<dbReference type="GO" id="GO:0004467">
    <property type="term" value="F:long-chain fatty acid-CoA ligase activity"/>
    <property type="evidence" value="ECO:0007669"/>
    <property type="project" value="TreeGrafter"/>
</dbReference>